<dbReference type="OMA" id="RWLFKEP"/>
<dbReference type="Proteomes" id="UP000027135">
    <property type="component" value="Unassembled WGS sequence"/>
</dbReference>
<evidence type="ECO:0000313" key="4">
    <source>
        <dbReference type="Proteomes" id="UP000027135"/>
    </source>
</evidence>
<evidence type="ECO:0000313" key="3">
    <source>
        <dbReference type="EMBL" id="KDR21228.1"/>
    </source>
</evidence>
<gene>
    <name evidence="3" type="ORF">L798_03635</name>
</gene>
<feature type="signal peptide" evidence="1">
    <location>
        <begin position="1"/>
        <end position="17"/>
    </location>
</feature>
<reference evidence="3 4" key="1">
    <citation type="journal article" date="2014" name="Nat. Commun.">
        <title>Molecular traces of alternative social organization in a termite genome.</title>
        <authorList>
            <person name="Terrapon N."/>
            <person name="Li C."/>
            <person name="Robertson H.M."/>
            <person name="Ji L."/>
            <person name="Meng X."/>
            <person name="Booth W."/>
            <person name="Chen Z."/>
            <person name="Childers C.P."/>
            <person name="Glastad K.M."/>
            <person name="Gokhale K."/>
            <person name="Gowin J."/>
            <person name="Gronenberg W."/>
            <person name="Hermansen R.A."/>
            <person name="Hu H."/>
            <person name="Hunt B.G."/>
            <person name="Huylmans A.K."/>
            <person name="Khalil S.M."/>
            <person name="Mitchell R.D."/>
            <person name="Munoz-Torres M.C."/>
            <person name="Mustard J.A."/>
            <person name="Pan H."/>
            <person name="Reese J.T."/>
            <person name="Scharf M.E."/>
            <person name="Sun F."/>
            <person name="Vogel H."/>
            <person name="Xiao J."/>
            <person name="Yang W."/>
            <person name="Yang Z."/>
            <person name="Yang Z."/>
            <person name="Zhou J."/>
            <person name="Zhu J."/>
            <person name="Brent C.S."/>
            <person name="Elsik C.G."/>
            <person name="Goodisman M.A."/>
            <person name="Liberles D.A."/>
            <person name="Roe R.M."/>
            <person name="Vargo E.L."/>
            <person name="Vilcinskas A."/>
            <person name="Wang J."/>
            <person name="Bornberg-Bauer E."/>
            <person name="Korb J."/>
            <person name="Zhang G."/>
            <person name="Liebig J."/>
        </authorList>
    </citation>
    <scope>NUCLEOTIDE SEQUENCE [LARGE SCALE GENOMIC DNA]</scope>
    <source>
        <tissue evidence="3">Whole organism</tissue>
    </source>
</reference>
<dbReference type="EMBL" id="KK852567">
    <property type="protein sequence ID" value="KDR21228.1"/>
    <property type="molecule type" value="Genomic_DNA"/>
</dbReference>
<dbReference type="FunCoup" id="A0A067RDY9">
    <property type="interactions" value="111"/>
</dbReference>
<protein>
    <submittedName>
        <fullName evidence="3">Torso-like protein</fullName>
    </submittedName>
</protein>
<dbReference type="OrthoDB" id="10060229at2759"/>
<dbReference type="eggNOG" id="ENOG502QU9D">
    <property type="taxonomic scope" value="Eukaryota"/>
</dbReference>
<dbReference type="InParanoid" id="A0A067RDY9"/>
<keyword evidence="4" id="KW-1185">Reference proteome</keyword>
<evidence type="ECO:0000259" key="2">
    <source>
        <dbReference type="SMART" id="SM00457"/>
    </source>
</evidence>
<name>A0A067RDY9_ZOONE</name>
<accession>A0A067RDY9</accession>
<dbReference type="PROSITE" id="PS51257">
    <property type="entry name" value="PROKAR_LIPOPROTEIN"/>
    <property type="match status" value="1"/>
</dbReference>
<keyword evidence="1" id="KW-0732">Signal</keyword>
<dbReference type="SMART" id="SM00457">
    <property type="entry name" value="MACPF"/>
    <property type="match status" value="1"/>
</dbReference>
<organism evidence="3 4">
    <name type="scientific">Zootermopsis nevadensis</name>
    <name type="common">Dampwood termite</name>
    <dbReference type="NCBI Taxonomy" id="136037"/>
    <lineage>
        <taxon>Eukaryota</taxon>
        <taxon>Metazoa</taxon>
        <taxon>Ecdysozoa</taxon>
        <taxon>Arthropoda</taxon>
        <taxon>Hexapoda</taxon>
        <taxon>Insecta</taxon>
        <taxon>Pterygota</taxon>
        <taxon>Neoptera</taxon>
        <taxon>Polyneoptera</taxon>
        <taxon>Dictyoptera</taxon>
        <taxon>Blattodea</taxon>
        <taxon>Blattoidea</taxon>
        <taxon>Termitoidae</taxon>
        <taxon>Termopsidae</taxon>
        <taxon>Zootermopsis</taxon>
    </lineage>
</organism>
<sequence length="346" mass="39479">MWGRAMLMVVAVAVASCSDEQLHLGRGINLFSRYGYLSISMRVVPRNDTDLEWIFREPTVDIFRSAMNTSLQTPLQASTEMTNSASPVFHGDFHMEFCDNLRQLLQAYFRDFTFERLDKPWRAFTASWSRAAVARHLGIRSSYVTGQHCYVLVRVSRHRESAKLGTASKDLELDEAVEQEVDNVQVGNAASVIEFVRNFGSDSIASYATGNSLYQVFVYNPPIYRSIKDRLRTQGVSNLSNVELASLFSPWSAEHIGEIQAASGNATVEEWATENLRIHFYLFTYTSLLKLHQNGNLLRKLDSLLGNEALLQLNLRMLSPAFKDSIKQQWFHEVIDNYLKLWEVNM</sequence>
<proteinExistence type="predicted"/>
<feature type="domain" description="MACPF" evidence="2">
    <location>
        <begin position="151"/>
        <end position="340"/>
    </location>
</feature>
<dbReference type="AlphaFoldDB" id="A0A067RDY9"/>
<evidence type="ECO:0000256" key="1">
    <source>
        <dbReference type="SAM" id="SignalP"/>
    </source>
</evidence>
<dbReference type="STRING" id="136037.A0A067RDY9"/>
<feature type="chain" id="PRO_5001645084" evidence="1">
    <location>
        <begin position="18"/>
        <end position="346"/>
    </location>
</feature>
<dbReference type="InterPro" id="IPR020864">
    <property type="entry name" value="MACPF"/>
</dbReference>